<evidence type="ECO:0000313" key="8">
    <source>
        <dbReference type="Proteomes" id="UP000067683"/>
    </source>
</evidence>
<dbReference type="InterPro" id="IPR051598">
    <property type="entry name" value="TSUP/Inactive_protease-like"/>
</dbReference>
<keyword evidence="6" id="KW-1003">Cell membrane</keyword>
<comment type="subcellular location">
    <subcellularLocation>
        <location evidence="6">Cell membrane</location>
        <topology evidence="6">Multi-pass membrane protein</topology>
    </subcellularLocation>
    <subcellularLocation>
        <location evidence="1">Membrane</location>
        <topology evidence="1">Multi-pass membrane protein</topology>
    </subcellularLocation>
</comment>
<gene>
    <name evidence="7" type="ORF">AUC31_04245</name>
</gene>
<feature type="transmembrane region" description="Helical" evidence="6">
    <location>
        <begin position="188"/>
        <end position="211"/>
    </location>
</feature>
<feature type="transmembrane region" description="Helical" evidence="6">
    <location>
        <begin position="81"/>
        <end position="99"/>
    </location>
</feature>
<sequence length="276" mass="29789">MVFLILLVTGLASGIVGALIGLGGGVILVPVLLFLSSSVSLFPDLSPQQIVGLSVVMMIFTGLSSTIAYMKVGTVDYRSGFIFFLGSAPGTILGAFVNRSLDVPSFQLYFGLLLVFLSLLLLLRDRLKAVSWFVDHGKKQSFHDRKTDQQYVYGYPIWFALVLTFFIGFASGLFGIGGGSILVPAMILLFLFPPHVAVGTSMLMVFLSAIVNSITHISLGNVPWIYTLAIIPSAYIGAKIGARLNRSIKSETLVVVLRLALLLLGLRSIYEGIFSS</sequence>
<evidence type="ECO:0000256" key="6">
    <source>
        <dbReference type="RuleBase" id="RU363041"/>
    </source>
</evidence>
<comment type="similarity">
    <text evidence="2 6">Belongs to the 4-toluene sulfonate uptake permease (TSUP) (TC 2.A.102) family.</text>
</comment>
<keyword evidence="4 6" id="KW-1133">Transmembrane helix</keyword>
<keyword evidence="5 6" id="KW-0472">Membrane</keyword>
<keyword evidence="3 6" id="KW-0812">Transmembrane</keyword>
<dbReference type="AlphaFoldDB" id="A0A0U2ZF23"/>
<dbReference type="EMBL" id="CP013659">
    <property type="protein sequence ID" value="ALS74497.1"/>
    <property type="molecule type" value="Genomic_DNA"/>
</dbReference>
<dbReference type="PANTHER" id="PTHR43701:SF2">
    <property type="entry name" value="MEMBRANE TRANSPORTER PROTEIN YJNA-RELATED"/>
    <property type="match status" value="1"/>
</dbReference>
<dbReference type="PANTHER" id="PTHR43701">
    <property type="entry name" value="MEMBRANE TRANSPORTER PROTEIN MJ0441-RELATED"/>
    <property type="match status" value="1"/>
</dbReference>
<evidence type="ECO:0000256" key="1">
    <source>
        <dbReference type="ARBA" id="ARBA00004141"/>
    </source>
</evidence>
<dbReference type="STRING" id="200991.AUC31_04245"/>
<feature type="transmembrane region" description="Helical" evidence="6">
    <location>
        <begin position="223"/>
        <end position="241"/>
    </location>
</feature>
<dbReference type="Pfam" id="PF01925">
    <property type="entry name" value="TauE"/>
    <property type="match status" value="1"/>
</dbReference>
<dbReference type="OrthoDB" id="9780109at2"/>
<dbReference type="KEGG" id="prt:AUC31_04245"/>
<keyword evidence="8" id="KW-1185">Reference proteome</keyword>
<feature type="transmembrane region" description="Helical" evidence="6">
    <location>
        <begin position="155"/>
        <end position="176"/>
    </location>
</feature>
<evidence type="ECO:0000256" key="3">
    <source>
        <dbReference type="ARBA" id="ARBA00022692"/>
    </source>
</evidence>
<proteinExistence type="inferred from homology"/>
<evidence type="ECO:0000256" key="2">
    <source>
        <dbReference type="ARBA" id="ARBA00009142"/>
    </source>
</evidence>
<dbReference type="Proteomes" id="UP000067683">
    <property type="component" value="Chromosome"/>
</dbReference>
<dbReference type="GO" id="GO:0005886">
    <property type="term" value="C:plasma membrane"/>
    <property type="evidence" value="ECO:0007669"/>
    <property type="project" value="UniProtKB-SubCell"/>
</dbReference>
<feature type="transmembrane region" description="Helical" evidence="6">
    <location>
        <begin position="50"/>
        <end position="69"/>
    </location>
</feature>
<feature type="transmembrane region" description="Helical" evidence="6">
    <location>
        <begin position="253"/>
        <end position="270"/>
    </location>
</feature>
<evidence type="ECO:0000313" key="7">
    <source>
        <dbReference type="EMBL" id="ALS74497.1"/>
    </source>
</evidence>
<name>A0A0U2ZF23_9BACL</name>
<reference evidence="7" key="1">
    <citation type="submission" date="2016-01" db="EMBL/GenBank/DDBJ databases">
        <title>Complete genome of Planococcus rifietoensis type strain M8.</title>
        <authorList>
            <person name="See-Too W.S."/>
        </authorList>
    </citation>
    <scope>NUCLEOTIDE SEQUENCE [LARGE SCALE GENOMIC DNA]</scope>
    <source>
        <strain evidence="7">M8</strain>
    </source>
</reference>
<dbReference type="RefSeq" id="WP_058381204.1">
    <property type="nucleotide sequence ID" value="NZ_CP013659.2"/>
</dbReference>
<protein>
    <recommendedName>
        <fullName evidence="6">Probable membrane transporter protein</fullName>
    </recommendedName>
</protein>
<organism evidence="7 8">
    <name type="scientific">Planococcus rifietoensis</name>
    <dbReference type="NCBI Taxonomy" id="200991"/>
    <lineage>
        <taxon>Bacteria</taxon>
        <taxon>Bacillati</taxon>
        <taxon>Bacillota</taxon>
        <taxon>Bacilli</taxon>
        <taxon>Bacillales</taxon>
        <taxon>Caryophanaceae</taxon>
        <taxon>Planococcus</taxon>
    </lineage>
</organism>
<evidence type="ECO:0000256" key="5">
    <source>
        <dbReference type="ARBA" id="ARBA00023136"/>
    </source>
</evidence>
<dbReference type="InterPro" id="IPR002781">
    <property type="entry name" value="TM_pro_TauE-like"/>
</dbReference>
<feature type="transmembrane region" description="Helical" evidence="6">
    <location>
        <begin position="24"/>
        <end position="43"/>
    </location>
</feature>
<evidence type="ECO:0000256" key="4">
    <source>
        <dbReference type="ARBA" id="ARBA00022989"/>
    </source>
</evidence>
<accession>A0A0U2ZF23</accession>
<feature type="transmembrane region" description="Helical" evidence="6">
    <location>
        <begin position="106"/>
        <end position="123"/>
    </location>
</feature>